<evidence type="ECO:0000313" key="3">
    <source>
        <dbReference type="Proteomes" id="UP001059272"/>
    </source>
</evidence>
<dbReference type="InterPro" id="IPR049945">
    <property type="entry name" value="AAA_22"/>
</dbReference>
<evidence type="ECO:0000313" key="2">
    <source>
        <dbReference type="EMBL" id="UVO06948.1"/>
    </source>
</evidence>
<evidence type="ECO:0000259" key="1">
    <source>
        <dbReference type="SMART" id="SM00382"/>
    </source>
</evidence>
<dbReference type="SMART" id="SM00382">
    <property type="entry name" value="AAA"/>
    <property type="match status" value="1"/>
</dbReference>
<dbReference type="InterPro" id="IPR027417">
    <property type="entry name" value="P-loop_NTPase"/>
</dbReference>
<dbReference type="EMBL" id="CP090065">
    <property type="protein sequence ID" value="UVO06948.1"/>
    <property type="molecule type" value="Genomic_DNA"/>
</dbReference>
<reference evidence="2" key="1">
    <citation type="submission" date="2021-12" db="EMBL/GenBank/DDBJ databases">
        <title>Genome sequence of novel Pectobacterium sp. causing blackleg.</title>
        <authorList>
            <person name="Wang J."/>
        </authorList>
    </citation>
    <scope>NUCLEOTIDE SEQUENCE</scope>
    <source>
        <strain evidence="2">BY21311</strain>
    </source>
</reference>
<dbReference type="InterPro" id="IPR003593">
    <property type="entry name" value="AAA+_ATPase"/>
</dbReference>
<dbReference type="AlphaFoldDB" id="A0AAE9NNK9"/>
<dbReference type="Proteomes" id="UP001059272">
    <property type="component" value="Chromosome"/>
</dbReference>
<sequence length="985" mass="114170">MNVEASATDQKFSILLLGLSMSREKAFEKFKEVQERYIARKDTLFEANEAESRLLVIDEILNILGWSKEEFTPEAYCRTAGYADYILSTERTPRLVVEAKKIGVTFGLPKNTLTLNEYSVAYLKKAFNKKISEVIDQAQRYCVEKAVQYALITNGAEWFVCPMLPKAGKTTDSMKGVYFGNIFGDEFSFDLMYNLISRENTEKNNLDSYLSELNHVPSEVCYMLKDHVHDFIWDSNKDNQWIDDFYENFFSQITENNQRKMLEHCFVSDSKLDQFKGEIKRALKDSKPSFLPNDALDLSPSEGKEFILEHHTGKVIIITGAVGCGKTTLVTKCLVEARQQKNIYATPIIIDLINDVSKHSIDVKNIVFNYLHDKIKNEYESEFTLDELRITFAHEIKVLKNGPYKEIFSKNPEMFMVKEAELLERESTNRQSLVLKIFQKRVKENKSVIIVIDNVDRASESFQEEIYALSHLITQVSGATVIITLREFTFFKNKDKGFLDVRPEDKIIHLKSPDFNKLISTRIKYIKECLSEDFRVRDWRKKYQLQDFLEKMNFYADVLRKNLQLSNESMPILEILSSVSWHNIRNFYHLIKHVHYQLGNESAWRKKDVISTLTYHPDHTEKAYIPNVYLPYQNVNQCYFLKLRILYFLNDAVSPGEIAKGISLERIIRFASLYGYKKDWISKAIESSVKERIIECIELPSDSDFNIEYTVSSVHTFRISPLGTCLILDICHTSIYLSLTSLYLPFHEKKPYNEAKQELTRLINAIYNDKSINTNHEIINLVEESQIPVIISKYLSSEYLREKLTLSLLKTQTDVLLTEKSINRLVASFSRNIGNNDEFTANREKSDHGNLSFDFGDGIEKNRASGEEIDIPPSFKPLSLENVMSCGSEYIPLIFVALVIRSYLGFETSIGTQITETINDHIVNDDNKKYTNNVSRALRSNSLIKQKWLLIRTDLHPKFRKFSLSSTWQSEWIEIFGEEPPEIEI</sequence>
<organism evidence="2 3">
    <name type="scientific">Pectobacterium polonicum</name>
    <dbReference type="NCBI Taxonomy" id="2485124"/>
    <lineage>
        <taxon>Bacteria</taxon>
        <taxon>Pseudomonadati</taxon>
        <taxon>Pseudomonadota</taxon>
        <taxon>Gammaproteobacteria</taxon>
        <taxon>Enterobacterales</taxon>
        <taxon>Pectobacteriaceae</taxon>
        <taxon>Pectobacterium</taxon>
    </lineage>
</organism>
<gene>
    <name evidence="2" type="ORF">LW347_13625</name>
</gene>
<accession>A0AAE9NNK9</accession>
<feature type="domain" description="AAA+ ATPase" evidence="1">
    <location>
        <begin position="312"/>
        <end position="513"/>
    </location>
</feature>
<name>A0AAE9NNK9_9GAMM</name>
<dbReference type="Pfam" id="PF13401">
    <property type="entry name" value="AAA_22"/>
    <property type="match status" value="1"/>
</dbReference>
<dbReference type="SUPFAM" id="SSF52540">
    <property type="entry name" value="P-loop containing nucleoside triphosphate hydrolases"/>
    <property type="match status" value="1"/>
</dbReference>
<protein>
    <submittedName>
        <fullName evidence="2">AAA family ATPase</fullName>
    </submittedName>
</protein>
<proteinExistence type="predicted"/>
<dbReference type="Gene3D" id="3.40.50.300">
    <property type="entry name" value="P-loop containing nucleotide triphosphate hydrolases"/>
    <property type="match status" value="1"/>
</dbReference>
<dbReference type="KEGG" id="ppoo:LW347_13625"/>
<dbReference type="GO" id="GO:0016887">
    <property type="term" value="F:ATP hydrolysis activity"/>
    <property type="evidence" value="ECO:0007669"/>
    <property type="project" value="InterPro"/>
</dbReference>
<dbReference type="RefSeq" id="WP_258882594.1">
    <property type="nucleotide sequence ID" value="NZ_CP090065.1"/>
</dbReference>